<dbReference type="Pfam" id="PF01555">
    <property type="entry name" value="N6_N4_Mtase"/>
    <property type="match status" value="1"/>
</dbReference>
<comment type="catalytic activity">
    <reaction evidence="7">
        <text>a 2'-deoxycytidine in DNA + S-adenosyl-L-methionine = an N(4)-methyl-2'-deoxycytidine in DNA + S-adenosyl-L-homocysteine + H(+)</text>
        <dbReference type="Rhea" id="RHEA:16857"/>
        <dbReference type="Rhea" id="RHEA-COMP:11369"/>
        <dbReference type="Rhea" id="RHEA-COMP:13674"/>
        <dbReference type="ChEBI" id="CHEBI:15378"/>
        <dbReference type="ChEBI" id="CHEBI:57856"/>
        <dbReference type="ChEBI" id="CHEBI:59789"/>
        <dbReference type="ChEBI" id="CHEBI:85452"/>
        <dbReference type="ChEBI" id="CHEBI:137933"/>
        <dbReference type="EC" id="2.1.1.113"/>
    </reaction>
</comment>
<keyword evidence="3" id="KW-0808">Transferase</keyword>
<evidence type="ECO:0000256" key="7">
    <source>
        <dbReference type="ARBA" id="ARBA00049120"/>
    </source>
</evidence>
<dbReference type="PANTHER" id="PTHR13370">
    <property type="entry name" value="RNA METHYLASE-RELATED"/>
    <property type="match status" value="1"/>
</dbReference>
<sequence>MDMTTMPLPLFDEPEATGPHRLTVASGEAHLGTGRIVHASVLDGLATLEDESVQCIVTSPPYWGLRDYGVEGQIGAEPLLPQYIEALVKVFDECRRVLANDGVFWLNVGDGYTSGGRTWRQADKKLNARGMDYRPDTPEGMKPKDLMGVPWMLAFALREAGWYLRTDIVWNKPNANPESVRDRPTRSHEFVFMFTKSLKYSYDVQATIEPTDDGKKTRRKRSVWNVNTEPYGEAHFAVFPTKLVEPCILASSKPGDVVLDPFFGSGTVGQVARNTGRDFVGIELNEEYVEIAKRRLQQRSGGYDVPVTKP</sequence>
<dbReference type="EC" id="2.1.1.-" evidence="8"/>
<evidence type="ECO:0000313" key="10">
    <source>
        <dbReference type="EMBL" id="GAA1936640.1"/>
    </source>
</evidence>
<dbReference type="SUPFAM" id="SSF53335">
    <property type="entry name" value="S-adenosyl-L-methionine-dependent methyltransferases"/>
    <property type="match status" value="1"/>
</dbReference>
<dbReference type="InterPro" id="IPR001091">
    <property type="entry name" value="RM_Methyltransferase"/>
</dbReference>
<gene>
    <name evidence="10" type="ORF">GCM10009775_30700</name>
</gene>
<keyword evidence="6" id="KW-0238">DNA-binding</keyword>
<evidence type="ECO:0000313" key="11">
    <source>
        <dbReference type="Proteomes" id="UP001501343"/>
    </source>
</evidence>
<dbReference type="EMBL" id="BAAAOF010000007">
    <property type="protein sequence ID" value="GAA1936640.1"/>
    <property type="molecule type" value="Genomic_DNA"/>
</dbReference>
<accession>A0ABP5B8B7</accession>
<organism evidence="10 11">
    <name type="scientific">Microbacterium aoyamense</name>
    <dbReference type="NCBI Taxonomy" id="344166"/>
    <lineage>
        <taxon>Bacteria</taxon>
        <taxon>Bacillati</taxon>
        <taxon>Actinomycetota</taxon>
        <taxon>Actinomycetes</taxon>
        <taxon>Micrococcales</taxon>
        <taxon>Microbacteriaceae</taxon>
        <taxon>Microbacterium</taxon>
    </lineage>
</organism>
<comment type="caution">
    <text evidence="10">The sequence shown here is derived from an EMBL/GenBank/DDBJ whole genome shotgun (WGS) entry which is preliminary data.</text>
</comment>
<dbReference type="InterPro" id="IPR029063">
    <property type="entry name" value="SAM-dependent_MTases_sf"/>
</dbReference>
<proteinExistence type="inferred from homology"/>
<keyword evidence="4" id="KW-0949">S-adenosyl-L-methionine</keyword>
<evidence type="ECO:0000256" key="5">
    <source>
        <dbReference type="ARBA" id="ARBA00022747"/>
    </source>
</evidence>
<keyword evidence="5" id="KW-0680">Restriction system</keyword>
<dbReference type="PRINTS" id="PR00508">
    <property type="entry name" value="S21N4MTFRASE"/>
</dbReference>
<dbReference type="Gene3D" id="3.40.50.150">
    <property type="entry name" value="Vaccinia Virus protein VP39"/>
    <property type="match status" value="1"/>
</dbReference>
<evidence type="ECO:0000256" key="8">
    <source>
        <dbReference type="RuleBase" id="RU362026"/>
    </source>
</evidence>
<dbReference type="PROSITE" id="PS00093">
    <property type="entry name" value="N4_MTASE"/>
    <property type="match status" value="1"/>
</dbReference>
<evidence type="ECO:0000256" key="1">
    <source>
        <dbReference type="ARBA" id="ARBA00010203"/>
    </source>
</evidence>
<evidence type="ECO:0000256" key="4">
    <source>
        <dbReference type="ARBA" id="ARBA00022691"/>
    </source>
</evidence>
<dbReference type="InterPro" id="IPR017985">
    <property type="entry name" value="MeTrfase_CN4_CS"/>
</dbReference>
<evidence type="ECO:0000256" key="2">
    <source>
        <dbReference type="ARBA" id="ARBA00022603"/>
    </source>
</evidence>
<comment type="similarity">
    <text evidence="1">Belongs to the N(4)/N(6)-methyltransferase family. N(4) subfamily.</text>
</comment>
<keyword evidence="11" id="KW-1185">Reference proteome</keyword>
<dbReference type="InterPro" id="IPR002941">
    <property type="entry name" value="DNA_methylase_N4/N6"/>
</dbReference>
<evidence type="ECO:0000256" key="6">
    <source>
        <dbReference type="ARBA" id="ARBA00023125"/>
    </source>
</evidence>
<keyword evidence="2" id="KW-0489">Methyltransferase</keyword>
<protein>
    <recommendedName>
        <fullName evidence="8">Methyltransferase</fullName>
        <ecNumber evidence="8">2.1.1.-</ecNumber>
    </recommendedName>
</protein>
<dbReference type="PANTHER" id="PTHR13370:SF3">
    <property type="entry name" value="TRNA (GUANINE(10)-N2)-METHYLTRANSFERASE HOMOLOG"/>
    <property type="match status" value="1"/>
</dbReference>
<evidence type="ECO:0000259" key="9">
    <source>
        <dbReference type="Pfam" id="PF01555"/>
    </source>
</evidence>
<dbReference type="Proteomes" id="UP001501343">
    <property type="component" value="Unassembled WGS sequence"/>
</dbReference>
<evidence type="ECO:0000256" key="3">
    <source>
        <dbReference type="ARBA" id="ARBA00022679"/>
    </source>
</evidence>
<name>A0ABP5B8B7_9MICO</name>
<reference evidence="11" key="1">
    <citation type="journal article" date="2019" name="Int. J. Syst. Evol. Microbiol.">
        <title>The Global Catalogue of Microorganisms (GCM) 10K type strain sequencing project: providing services to taxonomists for standard genome sequencing and annotation.</title>
        <authorList>
            <consortium name="The Broad Institute Genomics Platform"/>
            <consortium name="The Broad Institute Genome Sequencing Center for Infectious Disease"/>
            <person name="Wu L."/>
            <person name="Ma J."/>
        </authorList>
    </citation>
    <scope>NUCLEOTIDE SEQUENCE [LARGE SCALE GENOMIC DNA]</scope>
    <source>
        <strain evidence="11">JCM 14900</strain>
    </source>
</reference>
<feature type="domain" description="DNA methylase N-4/N-6" evidence="9">
    <location>
        <begin position="53"/>
        <end position="293"/>
    </location>
</feature>